<sequence>MKLKLLLQIWLFILGFLSFGSLYNQSEGSRFKIALIVSLTFLINLSIYFLYIKKEFFLVFKISCITINSIVSLVLICQLIAYIFILYKGAQSIITSTQIINLCFSLSIAILPSYIVYKSLILSKEQYRNENN</sequence>
<reference evidence="2 3" key="1">
    <citation type="submission" date="2018-02" db="EMBL/GenBank/DDBJ databases">
        <title>Genomic Encyclopedia of Archaeal and Bacterial Type Strains, Phase II (KMG-II): from individual species to whole genera.</title>
        <authorList>
            <person name="Goeker M."/>
        </authorList>
    </citation>
    <scope>NUCLEOTIDE SEQUENCE [LARGE SCALE GENOMIC DNA]</scope>
    <source>
        <strain evidence="2 3">DSM 16809</strain>
    </source>
</reference>
<keyword evidence="1" id="KW-1133">Transmembrane helix</keyword>
<protein>
    <submittedName>
        <fullName evidence="2">Uncharacterized protein</fullName>
    </submittedName>
</protein>
<dbReference type="AlphaFoldDB" id="A0A2S6IPU5"/>
<keyword evidence="1" id="KW-0812">Transmembrane</keyword>
<accession>A0A2S6IPU5</accession>
<gene>
    <name evidence="2" type="ORF">LY01_00009</name>
</gene>
<feature type="transmembrane region" description="Helical" evidence="1">
    <location>
        <begin position="58"/>
        <end position="87"/>
    </location>
</feature>
<dbReference type="Proteomes" id="UP000239002">
    <property type="component" value="Unassembled WGS sequence"/>
</dbReference>
<feature type="transmembrane region" description="Helical" evidence="1">
    <location>
        <begin position="99"/>
        <end position="117"/>
    </location>
</feature>
<evidence type="ECO:0000313" key="2">
    <source>
        <dbReference type="EMBL" id="PPK96195.1"/>
    </source>
</evidence>
<proteinExistence type="predicted"/>
<name>A0A2S6IPU5_9FLAO</name>
<organism evidence="2 3">
    <name type="scientific">Nonlabens xylanidelens</name>
    <dbReference type="NCBI Taxonomy" id="191564"/>
    <lineage>
        <taxon>Bacteria</taxon>
        <taxon>Pseudomonadati</taxon>
        <taxon>Bacteroidota</taxon>
        <taxon>Flavobacteriia</taxon>
        <taxon>Flavobacteriales</taxon>
        <taxon>Flavobacteriaceae</taxon>
        <taxon>Nonlabens</taxon>
    </lineage>
</organism>
<comment type="caution">
    <text evidence="2">The sequence shown here is derived from an EMBL/GenBank/DDBJ whole genome shotgun (WGS) entry which is preliminary data.</text>
</comment>
<dbReference type="EMBL" id="PTJE01000001">
    <property type="protein sequence ID" value="PPK96195.1"/>
    <property type="molecule type" value="Genomic_DNA"/>
</dbReference>
<evidence type="ECO:0000256" key="1">
    <source>
        <dbReference type="SAM" id="Phobius"/>
    </source>
</evidence>
<feature type="transmembrane region" description="Helical" evidence="1">
    <location>
        <begin position="30"/>
        <end position="51"/>
    </location>
</feature>
<keyword evidence="1" id="KW-0472">Membrane</keyword>
<evidence type="ECO:0000313" key="3">
    <source>
        <dbReference type="Proteomes" id="UP000239002"/>
    </source>
</evidence>
<keyword evidence="3" id="KW-1185">Reference proteome</keyword>